<organism evidence="2 3">
    <name type="scientific">Sphingomonas gellani</name>
    <dbReference type="NCBI Taxonomy" id="1166340"/>
    <lineage>
        <taxon>Bacteria</taxon>
        <taxon>Pseudomonadati</taxon>
        <taxon>Pseudomonadota</taxon>
        <taxon>Alphaproteobacteria</taxon>
        <taxon>Sphingomonadales</taxon>
        <taxon>Sphingomonadaceae</taxon>
        <taxon>Sphingomonas</taxon>
    </lineage>
</organism>
<keyword evidence="1" id="KW-1133">Transmembrane helix</keyword>
<proteinExistence type="predicted"/>
<dbReference type="RefSeq" id="WP_093666104.1">
    <property type="nucleotide sequence ID" value="NZ_FOCF01000006.1"/>
</dbReference>
<protein>
    <recommendedName>
        <fullName evidence="4">Transmembrane protein</fullName>
    </recommendedName>
</protein>
<dbReference type="EMBL" id="FOCF01000006">
    <property type="protein sequence ID" value="SEN35541.1"/>
    <property type="molecule type" value="Genomic_DNA"/>
</dbReference>
<keyword evidence="3" id="KW-1185">Reference proteome</keyword>
<evidence type="ECO:0008006" key="4">
    <source>
        <dbReference type="Google" id="ProtNLM"/>
    </source>
</evidence>
<dbReference type="STRING" id="1166340.SAMN05192583_2584"/>
<feature type="transmembrane region" description="Helical" evidence="1">
    <location>
        <begin position="93"/>
        <end position="118"/>
    </location>
</feature>
<dbReference type="Proteomes" id="UP000199206">
    <property type="component" value="Unassembled WGS sequence"/>
</dbReference>
<keyword evidence="1" id="KW-0472">Membrane</keyword>
<evidence type="ECO:0000256" key="1">
    <source>
        <dbReference type="SAM" id="Phobius"/>
    </source>
</evidence>
<name>A0A1H8FUP4_9SPHN</name>
<gene>
    <name evidence="2" type="ORF">SAMN05192583_2584</name>
</gene>
<accession>A0A1H8FUP4</accession>
<feature type="transmembrane region" description="Helical" evidence="1">
    <location>
        <begin position="36"/>
        <end position="54"/>
    </location>
</feature>
<evidence type="ECO:0000313" key="3">
    <source>
        <dbReference type="Proteomes" id="UP000199206"/>
    </source>
</evidence>
<evidence type="ECO:0000313" key="2">
    <source>
        <dbReference type="EMBL" id="SEN35541.1"/>
    </source>
</evidence>
<sequence length="131" mass="14097">MFRWFRRATILVVGLLAALMIHVGAPAALWWWATALPFALWVIGAAIAPFLFALRARDHGSVAALLVFFMGSTIAAGVAYYHAFFVSESSTAALALIFVPLWQWCGALLGASGCALAARIRIARLGTRPHA</sequence>
<keyword evidence="1" id="KW-0812">Transmembrane</keyword>
<dbReference type="AlphaFoldDB" id="A0A1H8FUP4"/>
<reference evidence="3" key="1">
    <citation type="submission" date="2016-10" db="EMBL/GenBank/DDBJ databases">
        <authorList>
            <person name="Varghese N."/>
            <person name="Submissions S."/>
        </authorList>
    </citation>
    <scope>NUCLEOTIDE SEQUENCE [LARGE SCALE GENOMIC DNA]</scope>
    <source>
        <strain evidence="3">S6-262</strain>
    </source>
</reference>
<feature type="transmembrane region" description="Helical" evidence="1">
    <location>
        <begin position="61"/>
        <end position="81"/>
    </location>
</feature>